<protein>
    <submittedName>
        <fullName evidence="3">3-oxoacyl-[acyl-carrier protein] reductase</fullName>
    </submittedName>
</protein>
<dbReference type="PRINTS" id="PR00081">
    <property type="entry name" value="GDHRDH"/>
</dbReference>
<keyword evidence="4" id="KW-1185">Reference proteome</keyword>
<comment type="caution">
    <text evidence="3">The sequence shown here is derived from an EMBL/GenBank/DDBJ whole genome shotgun (WGS) entry which is preliminary data.</text>
</comment>
<reference evidence="3 4" key="1">
    <citation type="journal article" date="2015" name="Stand. Genomic Sci.">
        <title>Genomic Encyclopedia of Bacterial and Archaeal Type Strains, Phase III: the genomes of soil and plant-associated and newly described type strains.</title>
        <authorList>
            <person name="Whitman W.B."/>
            <person name="Woyke T."/>
            <person name="Klenk H.P."/>
            <person name="Zhou Y."/>
            <person name="Lilburn T.G."/>
            <person name="Beck B.J."/>
            <person name="De Vos P."/>
            <person name="Vandamme P."/>
            <person name="Eisen J.A."/>
            <person name="Garrity G."/>
            <person name="Hugenholtz P."/>
            <person name="Kyrpides N.C."/>
        </authorList>
    </citation>
    <scope>NUCLEOTIDE SEQUENCE [LARGE SCALE GENOMIC DNA]</scope>
    <source>
        <strain evidence="3 4">VKM Ac-2572</strain>
    </source>
</reference>
<dbReference type="SUPFAM" id="SSF51735">
    <property type="entry name" value="NAD(P)-binding Rossmann-fold domains"/>
    <property type="match status" value="1"/>
</dbReference>
<evidence type="ECO:0000256" key="1">
    <source>
        <dbReference type="ARBA" id="ARBA00006484"/>
    </source>
</evidence>
<dbReference type="Pfam" id="PF13561">
    <property type="entry name" value="adh_short_C2"/>
    <property type="match status" value="1"/>
</dbReference>
<dbReference type="InterPro" id="IPR002347">
    <property type="entry name" value="SDR_fam"/>
</dbReference>
<dbReference type="GO" id="GO:0016616">
    <property type="term" value="F:oxidoreductase activity, acting on the CH-OH group of donors, NAD or NADP as acceptor"/>
    <property type="evidence" value="ECO:0007669"/>
    <property type="project" value="TreeGrafter"/>
</dbReference>
<evidence type="ECO:0000256" key="2">
    <source>
        <dbReference type="ARBA" id="ARBA00023002"/>
    </source>
</evidence>
<comment type="similarity">
    <text evidence="1">Belongs to the short-chain dehydrogenases/reductases (SDR) family.</text>
</comment>
<dbReference type="Gene3D" id="3.40.50.720">
    <property type="entry name" value="NAD(P)-binding Rossmann-like Domain"/>
    <property type="match status" value="1"/>
</dbReference>
<accession>A0A4R2HB17</accession>
<dbReference type="PANTHER" id="PTHR42760">
    <property type="entry name" value="SHORT-CHAIN DEHYDROGENASES/REDUCTASES FAMILY MEMBER"/>
    <property type="match status" value="1"/>
</dbReference>
<dbReference type="AlphaFoldDB" id="A0A4R2HB17"/>
<dbReference type="RefSeq" id="WP_132211418.1">
    <property type="nucleotide sequence ID" value="NZ_SLWN01000008.1"/>
</dbReference>
<dbReference type="CDD" id="cd05233">
    <property type="entry name" value="SDR_c"/>
    <property type="match status" value="1"/>
</dbReference>
<dbReference type="FunFam" id="3.40.50.720:FF:000084">
    <property type="entry name" value="Short-chain dehydrogenase reductase"/>
    <property type="match status" value="1"/>
</dbReference>
<dbReference type="EMBL" id="SLWN01000008">
    <property type="protein sequence ID" value="TCO24582.1"/>
    <property type="molecule type" value="Genomic_DNA"/>
</dbReference>
<evidence type="ECO:0000313" key="3">
    <source>
        <dbReference type="EMBL" id="TCO24582.1"/>
    </source>
</evidence>
<proteinExistence type="inferred from homology"/>
<evidence type="ECO:0000313" key="4">
    <source>
        <dbReference type="Proteomes" id="UP000294508"/>
    </source>
</evidence>
<sequence>MRLTGKRALVIGGGGAGIGRAVTDAFGVEGAVVVADIDAARAEEAVAGLQERGATAYPVSGDVRSRDDVEAMVAGAVEKLGGLDVLVTVVGGQVAFVPAVKLHEMADEDWDTIYEVNLRYVMRAVRAALRVFLDQDGGGTIVSVGSVTGFMAAPQQAAYGVMKAGLLSLARTVSAEYAADGIRMNVAAGGAIATAVANTAPDAGGEWVGEIPVGRLGRSEEVAEAVVYLASDVSAYICGQQIVLDGGVSTRGPFS</sequence>
<organism evidence="3 4">
    <name type="scientific">Kribbella steppae</name>
    <dbReference type="NCBI Taxonomy" id="2512223"/>
    <lineage>
        <taxon>Bacteria</taxon>
        <taxon>Bacillati</taxon>
        <taxon>Actinomycetota</taxon>
        <taxon>Actinomycetes</taxon>
        <taxon>Propionibacteriales</taxon>
        <taxon>Kribbellaceae</taxon>
        <taxon>Kribbella</taxon>
    </lineage>
</organism>
<dbReference type="InterPro" id="IPR036291">
    <property type="entry name" value="NAD(P)-bd_dom_sf"/>
</dbReference>
<name>A0A4R2HB17_9ACTN</name>
<keyword evidence="2" id="KW-0560">Oxidoreductase</keyword>
<dbReference type="Proteomes" id="UP000294508">
    <property type="component" value="Unassembled WGS sequence"/>
</dbReference>
<dbReference type="OrthoDB" id="517007at2"/>
<gene>
    <name evidence="3" type="ORF">EV652_108113</name>
</gene>
<dbReference type="PRINTS" id="PR00080">
    <property type="entry name" value="SDRFAMILY"/>
</dbReference>